<dbReference type="GO" id="GO:0043565">
    <property type="term" value="F:sequence-specific DNA binding"/>
    <property type="evidence" value="ECO:0007669"/>
    <property type="project" value="InterPro"/>
</dbReference>
<reference evidence="5 6" key="1">
    <citation type="journal article" date="2018" name="Microb. Genom.">
        <title>Deciphering the unexplored Leptospira diversity from soils uncovers genomic evolution to virulence.</title>
        <authorList>
            <person name="Thibeaux R."/>
            <person name="Iraola G."/>
            <person name="Ferres I."/>
            <person name="Bierque E."/>
            <person name="Girault D."/>
            <person name="Soupe-Gilbert M.E."/>
            <person name="Picardeau M."/>
            <person name="Goarant C."/>
        </authorList>
    </citation>
    <scope>NUCLEOTIDE SEQUENCE [LARGE SCALE GENOMIC DNA]</scope>
    <source>
        <strain evidence="5 6">ATI7-C-A5</strain>
    </source>
</reference>
<dbReference type="Proteomes" id="UP000232122">
    <property type="component" value="Unassembled WGS sequence"/>
</dbReference>
<dbReference type="AlphaFoldDB" id="A0AAE4QNM1"/>
<dbReference type="SUPFAM" id="SSF46689">
    <property type="entry name" value="Homeodomain-like"/>
    <property type="match status" value="1"/>
</dbReference>
<dbReference type="SMART" id="SM00342">
    <property type="entry name" value="HTH_ARAC"/>
    <property type="match status" value="1"/>
</dbReference>
<proteinExistence type="predicted"/>
<keyword evidence="2" id="KW-0238">DNA-binding</keyword>
<dbReference type="InterPro" id="IPR020449">
    <property type="entry name" value="Tscrpt_reg_AraC-type_HTH"/>
</dbReference>
<gene>
    <name evidence="5" type="ORF">CH379_009745</name>
</gene>
<dbReference type="PROSITE" id="PS01124">
    <property type="entry name" value="HTH_ARAC_FAMILY_2"/>
    <property type="match status" value="1"/>
</dbReference>
<evidence type="ECO:0000256" key="3">
    <source>
        <dbReference type="ARBA" id="ARBA00023163"/>
    </source>
</evidence>
<keyword evidence="6" id="KW-1185">Reference proteome</keyword>
<keyword evidence="1" id="KW-0805">Transcription regulation</keyword>
<dbReference type="PANTHER" id="PTHR46796">
    <property type="entry name" value="HTH-TYPE TRANSCRIPTIONAL ACTIVATOR RHAS-RELATED"/>
    <property type="match status" value="1"/>
</dbReference>
<comment type="caution">
    <text evidence="5">The sequence shown here is derived from an EMBL/GenBank/DDBJ whole genome shotgun (WGS) entry which is preliminary data.</text>
</comment>
<evidence type="ECO:0000313" key="6">
    <source>
        <dbReference type="Proteomes" id="UP000232122"/>
    </source>
</evidence>
<dbReference type="InterPro" id="IPR009057">
    <property type="entry name" value="Homeodomain-like_sf"/>
</dbReference>
<dbReference type="GO" id="GO:0003700">
    <property type="term" value="F:DNA-binding transcription factor activity"/>
    <property type="evidence" value="ECO:0007669"/>
    <property type="project" value="InterPro"/>
</dbReference>
<dbReference type="Pfam" id="PF12833">
    <property type="entry name" value="HTH_18"/>
    <property type="match status" value="1"/>
</dbReference>
<name>A0AAE4QNM1_9LEPT</name>
<evidence type="ECO:0000313" key="5">
    <source>
        <dbReference type="EMBL" id="MDV6235905.1"/>
    </source>
</evidence>
<keyword evidence="3" id="KW-0804">Transcription</keyword>
<evidence type="ECO:0000259" key="4">
    <source>
        <dbReference type="PROSITE" id="PS01124"/>
    </source>
</evidence>
<dbReference type="PRINTS" id="PR00032">
    <property type="entry name" value="HTHARAC"/>
</dbReference>
<sequence length="253" mass="29337">MRRFLIWKEFAIYSGRSFFTKRHSHFFAQLCIGNEGEFRLRGKSGIWRSYRAAFIPSGISHETEKADGDFTIILMDPIVFGAFFPEKKPEEGDPAIDIGDLISEKDIQVLLSVFESSPKDVKEEWSRIFLSRNEQKPHVINDFRISESVKLLSESEEDLPLSILSRKARLSPSRFRHLFREETGITFSGYKLWLKTQKAILSLRNRPELTTAAYEGGFSDQAHFSRIFRRSFGISPSDFAKNPDRFQVLFFFS</sequence>
<dbReference type="EMBL" id="NPEF02000011">
    <property type="protein sequence ID" value="MDV6235905.1"/>
    <property type="molecule type" value="Genomic_DNA"/>
</dbReference>
<feature type="domain" description="HTH araC/xylS-type" evidence="4">
    <location>
        <begin position="146"/>
        <end position="242"/>
    </location>
</feature>
<evidence type="ECO:0000256" key="2">
    <source>
        <dbReference type="ARBA" id="ARBA00023125"/>
    </source>
</evidence>
<evidence type="ECO:0000256" key="1">
    <source>
        <dbReference type="ARBA" id="ARBA00023015"/>
    </source>
</evidence>
<accession>A0AAE4QNM1</accession>
<organism evidence="5 6">
    <name type="scientific">Leptospira ellisii</name>
    <dbReference type="NCBI Taxonomy" id="2023197"/>
    <lineage>
        <taxon>Bacteria</taxon>
        <taxon>Pseudomonadati</taxon>
        <taxon>Spirochaetota</taxon>
        <taxon>Spirochaetia</taxon>
        <taxon>Leptospirales</taxon>
        <taxon>Leptospiraceae</taxon>
        <taxon>Leptospira</taxon>
    </lineage>
</organism>
<dbReference type="InterPro" id="IPR018060">
    <property type="entry name" value="HTH_AraC"/>
</dbReference>
<dbReference type="Gene3D" id="1.10.10.60">
    <property type="entry name" value="Homeodomain-like"/>
    <property type="match status" value="2"/>
</dbReference>
<protein>
    <submittedName>
        <fullName evidence="5">Helix-turn-helix transcriptional regulator</fullName>
    </submittedName>
</protein>
<dbReference type="RefSeq" id="WP_243399347.1">
    <property type="nucleotide sequence ID" value="NZ_NPEF02000011.1"/>
</dbReference>
<dbReference type="InterPro" id="IPR050204">
    <property type="entry name" value="AraC_XylS_family_regulators"/>
</dbReference>